<keyword evidence="1" id="KW-0732">Signal</keyword>
<dbReference type="AlphaFoldDB" id="A0A0V1KU20"/>
<feature type="signal peptide" evidence="1">
    <location>
        <begin position="1"/>
        <end position="18"/>
    </location>
</feature>
<dbReference type="EMBL" id="JYDW01000248">
    <property type="protein sequence ID" value="KRZ50841.1"/>
    <property type="molecule type" value="Genomic_DNA"/>
</dbReference>
<evidence type="ECO:0000256" key="1">
    <source>
        <dbReference type="SAM" id="SignalP"/>
    </source>
</evidence>
<dbReference type="Proteomes" id="UP000054721">
    <property type="component" value="Unassembled WGS sequence"/>
</dbReference>
<accession>A0A0V1KU20</accession>
<evidence type="ECO:0008006" key="4">
    <source>
        <dbReference type="Google" id="ProtNLM"/>
    </source>
</evidence>
<name>A0A0V1KU20_9BILA</name>
<comment type="caution">
    <text evidence="2">The sequence shown here is derived from an EMBL/GenBank/DDBJ whole genome shotgun (WGS) entry which is preliminary data.</text>
</comment>
<keyword evidence="3" id="KW-1185">Reference proteome</keyword>
<evidence type="ECO:0000313" key="2">
    <source>
        <dbReference type="EMBL" id="KRZ50841.1"/>
    </source>
</evidence>
<protein>
    <recommendedName>
        <fullName evidence="4">Secreted protein</fullName>
    </recommendedName>
</protein>
<reference evidence="2 3" key="1">
    <citation type="submission" date="2015-05" db="EMBL/GenBank/DDBJ databases">
        <title>Evolution of Trichinella species and genotypes.</title>
        <authorList>
            <person name="Korhonen P.K."/>
            <person name="Edoardo P."/>
            <person name="Giuseppe L.R."/>
            <person name="Gasser R.B."/>
        </authorList>
    </citation>
    <scope>NUCLEOTIDE SEQUENCE [LARGE SCALE GENOMIC DNA]</scope>
    <source>
        <strain evidence="2">ISS10</strain>
    </source>
</reference>
<organism evidence="2 3">
    <name type="scientific">Trichinella nativa</name>
    <dbReference type="NCBI Taxonomy" id="6335"/>
    <lineage>
        <taxon>Eukaryota</taxon>
        <taxon>Metazoa</taxon>
        <taxon>Ecdysozoa</taxon>
        <taxon>Nematoda</taxon>
        <taxon>Enoplea</taxon>
        <taxon>Dorylaimia</taxon>
        <taxon>Trichinellida</taxon>
        <taxon>Trichinellidae</taxon>
        <taxon>Trichinella</taxon>
    </lineage>
</organism>
<dbReference type="OrthoDB" id="10364999at2759"/>
<gene>
    <name evidence="2" type="ORF">T02_1414</name>
</gene>
<proteinExistence type="predicted"/>
<feature type="chain" id="PRO_5006881248" description="Secreted protein" evidence="1">
    <location>
        <begin position="19"/>
        <end position="82"/>
    </location>
</feature>
<sequence>MRMLSELPALVAVRLVWCEPVGKHRQFCQMQCLKRHEGRADITSGDGGEMLCRRYRRPMSSYNGFSSLSSLFVSSQDAPQVQ</sequence>
<evidence type="ECO:0000313" key="3">
    <source>
        <dbReference type="Proteomes" id="UP000054721"/>
    </source>
</evidence>